<protein>
    <submittedName>
        <fullName evidence="1">Uncharacterized protein</fullName>
    </submittedName>
</protein>
<gene>
    <name evidence="1" type="ORF">LX16_3464</name>
</gene>
<name>A0A562V498_9ACTN</name>
<organism evidence="1 2">
    <name type="scientific">Stackebrandtia albiflava</name>
    <dbReference type="NCBI Taxonomy" id="406432"/>
    <lineage>
        <taxon>Bacteria</taxon>
        <taxon>Bacillati</taxon>
        <taxon>Actinomycetota</taxon>
        <taxon>Actinomycetes</taxon>
        <taxon>Glycomycetales</taxon>
        <taxon>Glycomycetaceae</taxon>
        <taxon>Stackebrandtia</taxon>
    </lineage>
</organism>
<dbReference type="AlphaFoldDB" id="A0A562V498"/>
<sequence length="83" mass="9673">MTTAKPRPPLRFTAFTRPYYERGYAEGYAESYAEVVLRTLRMRDIEVSDEVARRVRGCGDVARLRTWFDRAFTIDAAEDVFTD</sequence>
<comment type="caution">
    <text evidence="1">The sequence shown here is derived from an EMBL/GenBank/DDBJ whole genome shotgun (WGS) entry which is preliminary data.</text>
</comment>
<proteinExistence type="predicted"/>
<evidence type="ECO:0000313" key="2">
    <source>
        <dbReference type="Proteomes" id="UP000321617"/>
    </source>
</evidence>
<dbReference type="EMBL" id="VLLL01000006">
    <property type="protein sequence ID" value="TWJ12700.1"/>
    <property type="molecule type" value="Genomic_DNA"/>
</dbReference>
<dbReference type="RefSeq" id="WP_147140012.1">
    <property type="nucleotide sequence ID" value="NZ_BAABIJ010000002.1"/>
</dbReference>
<accession>A0A562V498</accession>
<evidence type="ECO:0000313" key="1">
    <source>
        <dbReference type="EMBL" id="TWJ12700.1"/>
    </source>
</evidence>
<dbReference type="Proteomes" id="UP000321617">
    <property type="component" value="Unassembled WGS sequence"/>
</dbReference>
<reference evidence="1 2" key="1">
    <citation type="journal article" date="2013" name="Stand. Genomic Sci.">
        <title>Genomic Encyclopedia of Type Strains, Phase I: The one thousand microbial genomes (KMG-I) project.</title>
        <authorList>
            <person name="Kyrpides N.C."/>
            <person name="Woyke T."/>
            <person name="Eisen J.A."/>
            <person name="Garrity G."/>
            <person name="Lilburn T.G."/>
            <person name="Beck B.J."/>
            <person name="Whitman W.B."/>
            <person name="Hugenholtz P."/>
            <person name="Klenk H.P."/>
        </authorList>
    </citation>
    <scope>NUCLEOTIDE SEQUENCE [LARGE SCALE GENOMIC DNA]</scope>
    <source>
        <strain evidence="1 2">DSM 45044</strain>
    </source>
</reference>
<dbReference type="OrthoDB" id="3207839at2"/>
<keyword evidence="2" id="KW-1185">Reference proteome</keyword>